<dbReference type="STRING" id="55758.MBFIL_12930"/>
<feature type="domain" description="ABC transporter" evidence="4">
    <location>
        <begin position="4"/>
        <end position="239"/>
    </location>
</feature>
<dbReference type="SMART" id="SM00382">
    <property type="entry name" value="AAA"/>
    <property type="match status" value="1"/>
</dbReference>
<keyword evidence="1" id="KW-0813">Transport</keyword>
<dbReference type="InterPro" id="IPR027417">
    <property type="entry name" value="P-loop_NTPase"/>
</dbReference>
<keyword evidence="6" id="KW-1185">Reference proteome</keyword>
<protein>
    <submittedName>
        <fullName evidence="5">Bicarbonate transport ATP-binding protein CmpD</fullName>
        <ecNumber evidence="5">3.6.3.-</ecNumber>
    </submittedName>
</protein>
<dbReference type="CDD" id="cd03293">
    <property type="entry name" value="ABC_NrtD_SsuB_transporters"/>
    <property type="match status" value="1"/>
</dbReference>
<dbReference type="GO" id="GO:0005524">
    <property type="term" value="F:ATP binding"/>
    <property type="evidence" value="ECO:0007669"/>
    <property type="project" value="UniProtKB-KW"/>
</dbReference>
<dbReference type="PROSITE" id="PS50893">
    <property type="entry name" value="ABC_TRANSPORTER_2"/>
    <property type="match status" value="1"/>
</dbReference>
<reference evidence="5 6" key="1">
    <citation type="submission" date="2016-04" db="EMBL/GenBank/DDBJ databases">
        <title>Genome sequence of Methanobrevibacter filiformis DSM 11501.</title>
        <authorList>
            <person name="Poehlein A."/>
            <person name="Seedorf H."/>
            <person name="Daniel R."/>
        </authorList>
    </citation>
    <scope>NUCLEOTIDE SEQUENCE [LARGE SCALE GENOMIC DNA]</scope>
    <source>
        <strain evidence="5 6">DSM 11501</strain>
    </source>
</reference>
<keyword evidence="3 5" id="KW-0067">ATP-binding</keyword>
<evidence type="ECO:0000256" key="3">
    <source>
        <dbReference type="ARBA" id="ARBA00022840"/>
    </source>
</evidence>
<gene>
    <name evidence="5" type="primary">cmpD_1</name>
    <name evidence="5" type="ORF">MBFIL_12930</name>
</gene>
<evidence type="ECO:0000313" key="5">
    <source>
        <dbReference type="EMBL" id="KZX11955.1"/>
    </source>
</evidence>
<dbReference type="InterPro" id="IPR003593">
    <property type="entry name" value="AAA+_ATPase"/>
</dbReference>
<dbReference type="InterPro" id="IPR050166">
    <property type="entry name" value="ABC_transporter_ATP-bind"/>
</dbReference>
<dbReference type="EC" id="3.6.3.-" evidence="5"/>
<dbReference type="RefSeq" id="WP_066972856.1">
    <property type="nucleotide sequence ID" value="NZ_LWMT01000239.1"/>
</dbReference>
<keyword evidence="5" id="KW-0378">Hydrolase</keyword>
<evidence type="ECO:0000259" key="4">
    <source>
        <dbReference type="PROSITE" id="PS50893"/>
    </source>
</evidence>
<dbReference type="Gene3D" id="3.40.50.300">
    <property type="entry name" value="P-loop containing nucleotide triphosphate hydrolases"/>
    <property type="match status" value="1"/>
</dbReference>
<dbReference type="AlphaFoldDB" id="A0A162FEQ2"/>
<evidence type="ECO:0000313" key="6">
    <source>
        <dbReference type="Proteomes" id="UP000077066"/>
    </source>
</evidence>
<name>A0A162FEQ2_9EURY</name>
<dbReference type="PANTHER" id="PTHR42788">
    <property type="entry name" value="TAURINE IMPORT ATP-BINDING PROTEIN-RELATED"/>
    <property type="match status" value="1"/>
</dbReference>
<dbReference type="PATRIC" id="fig|55758.3.peg.1474"/>
<proteinExistence type="predicted"/>
<evidence type="ECO:0000256" key="1">
    <source>
        <dbReference type="ARBA" id="ARBA00022448"/>
    </source>
</evidence>
<sequence>MLNIDINNISMIYETKDSKVNALHNINLEINSGEFVSIIGPSGCGKSTLINIIAGIIKPTKGFIKVGDRKVENPNSDISVVFQDYSLFPWMTAYDNLHFAIKNTNKNLTEKEIKEKALKHLEIIGLSKFSNSFPKELSGGMTQKLAISRMFALDSKIFLLDEPFGALDALNRIHMQDLLIYLWRSGNNNQTILYITHDVDESIFLSDRIVVMTPSPGKIKEIIEIPFKRPRNRKELTGSKEYLSLRNHILSLLTEDMKVSLNKQEEQMRKYYD</sequence>
<dbReference type="Pfam" id="PF00005">
    <property type="entry name" value="ABC_tran"/>
    <property type="match status" value="1"/>
</dbReference>
<dbReference type="SUPFAM" id="SSF52540">
    <property type="entry name" value="P-loop containing nucleoside triphosphate hydrolases"/>
    <property type="match status" value="1"/>
</dbReference>
<keyword evidence="2" id="KW-0547">Nucleotide-binding</keyword>
<comment type="caution">
    <text evidence="5">The sequence shown here is derived from an EMBL/GenBank/DDBJ whole genome shotgun (WGS) entry which is preliminary data.</text>
</comment>
<dbReference type="InterPro" id="IPR003439">
    <property type="entry name" value="ABC_transporter-like_ATP-bd"/>
</dbReference>
<accession>A0A162FEQ2</accession>
<dbReference type="EMBL" id="LWMT01000239">
    <property type="protein sequence ID" value="KZX11955.1"/>
    <property type="molecule type" value="Genomic_DNA"/>
</dbReference>
<dbReference type="GO" id="GO:0016887">
    <property type="term" value="F:ATP hydrolysis activity"/>
    <property type="evidence" value="ECO:0007669"/>
    <property type="project" value="InterPro"/>
</dbReference>
<evidence type="ECO:0000256" key="2">
    <source>
        <dbReference type="ARBA" id="ARBA00022741"/>
    </source>
</evidence>
<organism evidence="5 6">
    <name type="scientific">Methanobrevibacter filiformis</name>
    <dbReference type="NCBI Taxonomy" id="55758"/>
    <lineage>
        <taxon>Archaea</taxon>
        <taxon>Methanobacteriati</taxon>
        <taxon>Methanobacteriota</taxon>
        <taxon>Methanomada group</taxon>
        <taxon>Methanobacteria</taxon>
        <taxon>Methanobacteriales</taxon>
        <taxon>Methanobacteriaceae</taxon>
        <taxon>Methanobrevibacter</taxon>
    </lineage>
</organism>
<dbReference type="OrthoDB" id="10909at2157"/>
<dbReference type="Proteomes" id="UP000077066">
    <property type="component" value="Unassembled WGS sequence"/>
</dbReference>
<dbReference type="PANTHER" id="PTHR42788:SF13">
    <property type="entry name" value="ALIPHATIC SULFONATES IMPORT ATP-BINDING PROTEIN SSUB"/>
    <property type="match status" value="1"/>
</dbReference>